<feature type="compositionally biased region" description="Polar residues" evidence="1">
    <location>
        <begin position="72"/>
        <end position="86"/>
    </location>
</feature>
<evidence type="ECO:0000256" key="1">
    <source>
        <dbReference type="SAM" id="MobiDB-lite"/>
    </source>
</evidence>
<accession>A0AAD5JZV2</accession>
<dbReference type="EMBL" id="JAIXMP010000035">
    <property type="protein sequence ID" value="KAI9249462.1"/>
    <property type="molecule type" value="Genomic_DNA"/>
</dbReference>
<reference evidence="2" key="1">
    <citation type="journal article" date="2022" name="IScience">
        <title>Evolution of zygomycete secretomes and the origins of terrestrial fungal ecologies.</title>
        <authorList>
            <person name="Chang Y."/>
            <person name="Wang Y."/>
            <person name="Mondo S."/>
            <person name="Ahrendt S."/>
            <person name="Andreopoulos W."/>
            <person name="Barry K."/>
            <person name="Beard J."/>
            <person name="Benny G.L."/>
            <person name="Blankenship S."/>
            <person name="Bonito G."/>
            <person name="Cuomo C."/>
            <person name="Desiro A."/>
            <person name="Gervers K.A."/>
            <person name="Hundley H."/>
            <person name="Kuo A."/>
            <person name="LaButti K."/>
            <person name="Lang B.F."/>
            <person name="Lipzen A."/>
            <person name="O'Donnell K."/>
            <person name="Pangilinan J."/>
            <person name="Reynolds N."/>
            <person name="Sandor L."/>
            <person name="Smith M.E."/>
            <person name="Tsang A."/>
            <person name="Grigoriev I.V."/>
            <person name="Stajich J.E."/>
            <person name="Spatafora J.W."/>
        </authorList>
    </citation>
    <scope>NUCLEOTIDE SEQUENCE</scope>
    <source>
        <strain evidence="2">RSA 2281</strain>
    </source>
</reference>
<proteinExistence type="predicted"/>
<keyword evidence="3" id="KW-1185">Reference proteome</keyword>
<feature type="compositionally biased region" description="Polar residues" evidence="1">
    <location>
        <begin position="102"/>
        <end position="112"/>
    </location>
</feature>
<sequence>MLSTKDCVRHQHQRYYDRHDAAVREKKLENAQLDEAINKFLMDYLPPTSTSTTPVPASTAVATIDMNKKSHINSGTRGPSPATDNVTDTRKNTTVERRERMSATSPQLQNITKRYKNQKDNNSTRKSVTFNNLVQLVMI</sequence>
<organism evidence="2 3">
    <name type="scientific">Phascolomyces articulosus</name>
    <dbReference type="NCBI Taxonomy" id="60185"/>
    <lineage>
        <taxon>Eukaryota</taxon>
        <taxon>Fungi</taxon>
        <taxon>Fungi incertae sedis</taxon>
        <taxon>Mucoromycota</taxon>
        <taxon>Mucoromycotina</taxon>
        <taxon>Mucoromycetes</taxon>
        <taxon>Mucorales</taxon>
        <taxon>Lichtheimiaceae</taxon>
        <taxon>Phascolomyces</taxon>
    </lineage>
</organism>
<name>A0AAD5JZV2_9FUNG</name>
<evidence type="ECO:0000313" key="2">
    <source>
        <dbReference type="EMBL" id="KAI9249462.1"/>
    </source>
</evidence>
<gene>
    <name evidence="2" type="ORF">BDA99DRAFT_523870</name>
</gene>
<dbReference type="Proteomes" id="UP001209540">
    <property type="component" value="Unassembled WGS sequence"/>
</dbReference>
<dbReference type="AlphaFoldDB" id="A0AAD5JZV2"/>
<feature type="compositionally biased region" description="Basic and acidic residues" evidence="1">
    <location>
        <begin position="87"/>
        <end position="101"/>
    </location>
</feature>
<protein>
    <submittedName>
        <fullName evidence="2">Uncharacterized protein</fullName>
    </submittedName>
</protein>
<reference evidence="2" key="2">
    <citation type="submission" date="2023-02" db="EMBL/GenBank/DDBJ databases">
        <authorList>
            <consortium name="DOE Joint Genome Institute"/>
            <person name="Mondo S.J."/>
            <person name="Chang Y."/>
            <person name="Wang Y."/>
            <person name="Ahrendt S."/>
            <person name="Andreopoulos W."/>
            <person name="Barry K."/>
            <person name="Beard J."/>
            <person name="Benny G.L."/>
            <person name="Blankenship S."/>
            <person name="Bonito G."/>
            <person name="Cuomo C."/>
            <person name="Desiro A."/>
            <person name="Gervers K.A."/>
            <person name="Hundley H."/>
            <person name="Kuo A."/>
            <person name="LaButti K."/>
            <person name="Lang B.F."/>
            <person name="Lipzen A."/>
            <person name="O'Donnell K."/>
            <person name="Pangilinan J."/>
            <person name="Reynolds N."/>
            <person name="Sandor L."/>
            <person name="Smith M.W."/>
            <person name="Tsang A."/>
            <person name="Grigoriev I.V."/>
            <person name="Stajich J.E."/>
            <person name="Spatafora J.W."/>
        </authorList>
    </citation>
    <scope>NUCLEOTIDE SEQUENCE</scope>
    <source>
        <strain evidence="2">RSA 2281</strain>
    </source>
</reference>
<feature type="region of interest" description="Disordered" evidence="1">
    <location>
        <begin position="69"/>
        <end position="126"/>
    </location>
</feature>
<evidence type="ECO:0000313" key="3">
    <source>
        <dbReference type="Proteomes" id="UP001209540"/>
    </source>
</evidence>
<comment type="caution">
    <text evidence="2">The sequence shown here is derived from an EMBL/GenBank/DDBJ whole genome shotgun (WGS) entry which is preliminary data.</text>
</comment>